<sequence length="87" mass="9683">MTHHQPDLSQLNHSLIWDGFRQLIPVSLFVAIFGAAFGLAASQKGVDPTSATMMSLAGFCRLCSIRHLRALDRSGSCINPYRHRFCH</sequence>
<evidence type="ECO:0000313" key="3">
    <source>
        <dbReference type="Proteomes" id="UP000270272"/>
    </source>
</evidence>
<gene>
    <name evidence="2" type="ORF">NCTC11075_00776</name>
</gene>
<protein>
    <submittedName>
        <fullName evidence="2">Uncharacterized protein</fullName>
    </submittedName>
</protein>
<name>A0A3S4I3M6_CITKO</name>
<keyword evidence="1" id="KW-0812">Transmembrane</keyword>
<dbReference type="EMBL" id="LR134204">
    <property type="protein sequence ID" value="VEB85432.1"/>
    <property type="molecule type" value="Genomic_DNA"/>
</dbReference>
<keyword evidence="1" id="KW-0472">Membrane</keyword>
<accession>A0A3S4I3M6</accession>
<proteinExistence type="predicted"/>
<evidence type="ECO:0000256" key="1">
    <source>
        <dbReference type="SAM" id="Phobius"/>
    </source>
</evidence>
<keyword evidence="1" id="KW-1133">Transmembrane helix</keyword>
<evidence type="ECO:0000313" key="2">
    <source>
        <dbReference type="EMBL" id="VEB85432.1"/>
    </source>
</evidence>
<feature type="transmembrane region" description="Helical" evidence="1">
    <location>
        <begin position="20"/>
        <end position="41"/>
    </location>
</feature>
<reference evidence="2 3" key="1">
    <citation type="submission" date="2018-12" db="EMBL/GenBank/DDBJ databases">
        <authorList>
            <consortium name="Pathogen Informatics"/>
        </authorList>
    </citation>
    <scope>NUCLEOTIDE SEQUENCE [LARGE SCALE GENOMIC DNA]</scope>
    <source>
        <strain evidence="2 3">NCTC11075</strain>
    </source>
</reference>
<dbReference type="AlphaFoldDB" id="A0A3S4I3M6"/>
<dbReference type="Proteomes" id="UP000270272">
    <property type="component" value="Chromosome"/>
</dbReference>
<organism evidence="2 3">
    <name type="scientific">Citrobacter koseri</name>
    <name type="common">Citrobacter diversus</name>
    <dbReference type="NCBI Taxonomy" id="545"/>
    <lineage>
        <taxon>Bacteria</taxon>
        <taxon>Pseudomonadati</taxon>
        <taxon>Pseudomonadota</taxon>
        <taxon>Gammaproteobacteria</taxon>
        <taxon>Enterobacterales</taxon>
        <taxon>Enterobacteriaceae</taxon>
        <taxon>Citrobacter</taxon>
    </lineage>
</organism>